<dbReference type="Proteomes" id="UP000317043">
    <property type="component" value="Unassembled WGS sequence"/>
</dbReference>
<dbReference type="PROSITE" id="PS50977">
    <property type="entry name" value="HTH_TETR_2"/>
    <property type="match status" value="1"/>
</dbReference>
<dbReference type="SUPFAM" id="SSF48498">
    <property type="entry name" value="Tetracyclin repressor-like, C-terminal domain"/>
    <property type="match status" value="1"/>
</dbReference>
<reference evidence="4 5" key="1">
    <citation type="submission" date="2019-06" db="EMBL/GenBank/DDBJ databases">
        <title>Sequencing the genomes of 1000 actinobacteria strains.</title>
        <authorList>
            <person name="Klenk H.-P."/>
        </authorList>
    </citation>
    <scope>NUCLEOTIDE SEQUENCE [LARGE SCALE GENOMIC DNA]</scope>
    <source>
        <strain evidence="4 5">DSM 45928</strain>
    </source>
</reference>
<dbReference type="Gene3D" id="1.10.357.10">
    <property type="entry name" value="Tetracycline Repressor, domain 2"/>
    <property type="match status" value="1"/>
</dbReference>
<dbReference type="PANTHER" id="PTHR30328:SF54">
    <property type="entry name" value="HTH-TYPE TRANSCRIPTIONAL REPRESSOR SCO4008"/>
    <property type="match status" value="1"/>
</dbReference>
<evidence type="ECO:0000256" key="1">
    <source>
        <dbReference type="ARBA" id="ARBA00023125"/>
    </source>
</evidence>
<dbReference type="Pfam" id="PF00440">
    <property type="entry name" value="TetR_N"/>
    <property type="match status" value="1"/>
</dbReference>
<feature type="DNA-binding region" description="H-T-H motif" evidence="2">
    <location>
        <begin position="15"/>
        <end position="34"/>
    </location>
</feature>
<dbReference type="InParanoid" id="A0A543ARS1"/>
<name>A0A543ARS1_9ACTN</name>
<keyword evidence="1 2" id="KW-0238">DNA-binding</keyword>
<dbReference type="InterPro" id="IPR009057">
    <property type="entry name" value="Homeodomain-like_sf"/>
</dbReference>
<sequence>MARDEFAEFGYAGARVGRIAERAGVNKQLISYYFGGKEGLYQQMQRERWREESESTTLDVPIDQMMRWYLESALKDPRSVRLSLWRGLADDAPSVDGDSDIEVEQDRLRQRQERGELAADLDIAALQMAWMGMVTAPIAMPRVAEKLFGVSTDDPEFARRYGDTLSRILQRLAPSARPQPKASDDS</sequence>
<dbReference type="AlphaFoldDB" id="A0A543ARS1"/>
<proteinExistence type="predicted"/>
<dbReference type="InterPro" id="IPR001647">
    <property type="entry name" value="HTH_TetR"/>
</dbReference>
<dbReference type="GO" id="GO:0003677">
    <property type="term" value="F:DNA binding"/>
    <property type="evidence" value="ECO:0007669"/>
    <property type="project" value="UniProtKB-UniRule"/>
</dbReference>
<keyword evidence="5" id="KW-1185">Reference proteome</keyword>
<dbReference type="InterPro" id="IPR036271">
    <property type="entry name" value="Tet_transcr_reg_TetR-rel_C_sf"/>
</dbReference>
<dbReference type="PANTHER" id="PTHR30328">
    <property type="entry name" value="TRANSCRIPTIONAL REPRESSOR"/>
    <property type="match status" value="1"/>
</dbReference>
<accession>A0A543ARS1</accession>
<protein>
    <submittedName>
        <fullName evidence="4">TetR family transcriptional regulator</fullName>
    </submittedName>
</protein>
<dbReference type="InterPro" id="IPR050109">
    <property type="entry name" value="HTH-type_TetR-like_transc_reg"/>
</dbReference>
<feature type="domain" description="HTH tetR-type" evidence="3">
    <location>
        <begin position="1"/>
        <end position="52"/>
    </location>
</feature>
<gene>
    <name evidence="4" type="ORF">FB566_0733</name>
</gene>
<evidence type="ECO:0000256" key="2">
    <source>
        <dbReference type="PROSITE-ProRule" id="PRU00335"/>
    </source>
</evidence>
<dbReference type="SUPFAM" id="SSF46689">
    <property type="entry name" value="Homeodomain-like"/>
    <property type="match status" value="1"/>
</dbReference>
<evidence type="ECO:0000259" key="3">
    <source>
        <dbReference type="PROSITE" id="PS50977"/>
    </source>
</evidence>
<organism evidence="4 5">
    <name type="scientific">Stackebrandtia endophytica</name>
    <dbReference type="NCBI Taxonomy" id="1496996"/>
    <lineage>
        <taxon>Bacteria</taxon>
        <taxon>Bacillati</taxon>
        <taxon>Actinomycetota</taxon>
        <taxon>Actinomycetes</taxon>
        <taxon>Glycomycetales</taxon>
        <taxon>Glycomycetaceae</taxon>
        <taxon>Stackebrandtia</taxon>
    </lineage>
</organism>
<dbReference type="GO" id="GO:0006355">
    <property type="term" value="P:regulation of DNA-templated transcription"/>
    <property type="evidence" value="ECO:0007669"/>
    <property type="project" value="UniProtKB-ARBA"/>
</dbReference>
<dbReference type="EMBL" id="VFOW01000001">
    <property type="protein sequence ID" value="TQL75236.1"/>
    <property type="molecule type" value="Genomic_DNA"/>
</dbReference>
<evidence type="ECO:0000313" key="5">
    <source>
        <dbReference type="Proteomes" id="UP000317043"/>
    </source>
</evidence>
<evidence type="ECO:0000313" key="4">
    <source>
        <dbReference type="EMBL" id="TQL75236.1"/>
    </source>
</evidence>
<comment type="caution">
    <text evidence="4">The sequence shown here is derived from an EMBL/GenBank/DDBJ whole genome shotgun (WGS) entry which is preliminary data.</text>
</comment>